<accession>A0ABY4X792</accession>
<dbReference type="Pfam" id="PF00392">
    <property type="entry name" value="GntR"/>
    <property type="match status" value="1"/>
</dbReference>
<dbReference type="SMART" id="SM00866">
    <property type="entry name" value="UTRA"/>
    <property type="match status" value="1"/>
</dbReference>
<dbReference type="PROSITE" id="PS50949">
    <property type="entry name" value="HTH_GNTR"/>
    <property type="match status" value="1"/>
</dbReference>
<protein>
    <submittedName>
        <fullName evidence="5">GntR family transcriptional regulator</fullName>
    </submittedName>
</protein>
<dbReference type="InterPro" id="IPR011663">
    <property type="entry name" value="UTRA"/>
</dbReference>
<keyword evidence="6" id="KW-1185">Reference proteome</keyword>
<sequence length="251" mass="27157">MGVSKGFGPLPDDGAGPLYLQLQAVLRKAIDEGALAPGDALPSERDLCEHYGISRITIRRALGGLVGEGRLVRRQGAGTFVSDRRAAPERVEKSFANLSSFSEDMESRGLVPSSEWLSRTRGLVTPDEALALALSPGSPVYRLHRLRRADGRPMAIEHSTIPAYCLPEPALAERSLYVALAAHGYAPDRALQRLRAVNFGPEEAALLAVDEGAAGLLIERRSFLRDGRAVELTRSFYRGDAYDFVAELSTG</sequence>
<keyword evidence="1" id="KW-0805">Transcription regulation</keyword>
<name>A0ABY4X792_9SPHN</name>
<keyword evidence="3" id="KW-0804">Transcription</keyword>
<dbReference type="SUPFAM" id="SSF64288">
    <property type="entry name" value="Chorismate lyase-like"/>
    <property type="match status" value="1"/>
</dbReference>
<evidence type="ECO:0000313" key="5">
    <source>
        <dbReference type="EMBL" id="USI72746.1"/>
    </source>
</evidence>
<dbReference type="InterPro" id="IPR000524">
    <property type="entry name" value="Tscrpt_reg_HTH_GntR"/>
</dbReference>
<dbReference type="Gene3D" id="1.10.10.10">
    <property type="entry name" value="Winged helix-like DNA-binding domain superfamily/Winged helix DNA-binding domain"/>
    <property type="match status" value="1"/>
</dbReference>
<feature type="domain" description="HTH gntR-type" evidence="4">
    <location>
        <begin position="16"/>
        <end position="84"/>
    </location>
</feature>
<dbReference type="Gene3D" id="3.40.1410.10">
    <property type="entry name" value="Chorismate lyase-like"/>
    <property type="match status" value="1"/>
</dbReference>
<proteinExistence type="predicted"/>
<dbReference type="CDD" id="cd07377">
    <property type="entry name" value="WHTH_GntR"/>
    <property type="match status" value="1"/>
</dbReference>
<dbReference type="SMART" id="SM00345">
    <property type="entry name" value="HTH_GNTR"/>
    <property type="match status" value="1"/>
</dbReference>
<dbReference type="InterPro" id="IPR036390">
    <property type="entry name" value="WH_DNA-bd_sf"/>
</dbReference>
<dbReference type="InterPro" id="IPR028978">
    <property type="entry name" value="Chorismate_lyase_/UTRA_dom_sf"/>
</dbReference>
<reference evidence="5" key="1">
    <citation type="journal article" date="2022" name="Toxins">
        <title>Genomic Analysis of Sphingopyxis sp. USTB-05 for Biodegrading Cyanobacterial Hepatotoxins.</title>
        <authorList>
            <person name="Liu C."/>
            <person name="Xu Q."/>
            <person name="Zhao Z."/>
            <person name="Zhang H."/>
            <person name="Liu X."/>
            <person name="Yin C."/>
            <person name="Liu Y."/>
            <person name="Yan H."/>
        </authorList>
    </citation>
    <scope>NUCLEOTIDE SEQUENCE</scope>
    <source>
        <strain evidence="5">NBD5</strain>
    </source>
</reference>
<keyword evidence="2" id="KW-0238">DNA-binding</keyword>
<evidence type="ECO:0000259" key="4">
    <source>
        <dbReference type="PROSITE" id="PS50949"/>
    </source>
</evidence>
<evidence type="ECO:0000256" key="3">
    <source>
        <dbReference type="ARBA" id="ARBA00023163"/>
    </source>
</evidence>
<dbReference type="PANTHER" id="PTHR44846:SF1">
    <property type="entry name" value="MANNOSYL-D-GLYCERATE TRANSPORT_METABOLISM SYSTEM REPRESSOR MNGR-RELATED"/>
    <property type="match status" value="1"/>
</dbReference>
<dbReference type="RefSeq" id="WP_252166554.1">
    <property type="nucleotide sequence ID" value="NZ_CP084930.1"/>
</dbReference>
<dbReference type="Pfam" id="PF07702">
    <property type="entry name" value="UTRA"/>
    <property type="match status" value="1"/>
</dbReference>
<dbReference type="PRINTS" id="PR00035">
    <property type="entry name" value="HTHGNTR"/>
</dbReference>
<dbReference type="EMBL" id="CP084930">
    <property type="protein sequence ID" value="USI72746.1"/>
    <property type="molecule type" value="Genomic_DNA"/>
</dbReference>
<dbReference type="Proteomes" id="UP001056937">
    <property type="component" value="Chromosome 1"/>
</dbReference>
<evidence type="ECO:0000313" key="6">
    <source>
        <dbReference type="Proteomes" id="UP001056937"/>
    </source>
</evidence>
<evidence type="ECO:0000256" key="2">
    <source>
        <dbReference type="ARBA" id="ARBA00023125"/>
    </source>
</evidence>
<gene>
    <name evidence="5" type="ORF">LHA26_15965</name>
</gene>
<dbReference type="SUPFAM" id="SSF46785">
    <property type="entry name" value="Winged helix' DNA-binding domain"/>
    <property type="match status" value="1"/>
</dbReference>
<evidence type="ECO:0000256" key="1">
    <source>
        <dbReference type="ARBA" id="ARBA00023015"/>
    </source>
</evidence>
<dbReference type="InterPro" id="IPR050679">
    <property type="entry name" value="Bact_HTH_transcr_reg"/>
</dbReference>
<organism evidence="5 6">
    <name type="scientific">Sphingomonas morindae</name>
    <dbReference type="NCBI Taxonomy" id="1541170"/>
    <lineage>
        <taxon>Bacteria</taxon>
        <taxon>Pseudomonadati</taxon>
        <taxon>Pseudomonadota</taxon>
        <taxon>Alphaproteobacteria</taxon>
        <taxon>Sphingomonadales</taxon>
        <taxon>Sphingomonadaceae</taxon>
        <taxon>Sphingomonas</taxon>
    </lineage>
</organism>
<dbReference type="PANTHER" id="PTHR44846">
    <property type="entry name" value="MANNOSYL-D-GLYCERATE TRANSPORT/METABOLISM SYSTEM REPRESSOR MNGR-RELATED"/>
    <property type="match status" value="1"/>
</dbReference>
<dbReference type="InterPro" id="IPR036388">
    <property type="entry name" value="WH-like_DNA-bd_sf"/>
</dbReference>